<dbReference type="InterPro" id="IPR005119">
    <property type="entry name" value="LysR_subst-bd"/>
</dbReference>
<dbReference type="GO" id="GO:0003700">
    <property type="term" value="F:DNA-binding transcription factor activity"/>
    <property type="evidence" value="ECO:0007669"/>
    <property type="project" value="InterPro"/>
</dbReference>
<dbReference type="InterPro" id="IPR036388">
    <property type="entry name" value="WH-like_DNA-bd_sf"/>
</dbReference>
<dbReference type="CDD" id="cd08422">
    <property type="entry name" value="PBP2_CrgA_like"/>
    <property type="match status" value="1"/>
</dbReference>
<protein>
    <submittedName>
        <fullName evidence="6">LysR family transcriptional regulator</fullName>
    </submittedName>
</protein>
<gene>
    <name evidence="6" type="ORF">E4L98_10345</name>
</gene>
<accession>A0A4Y9SN61</accession>
<dbReference type="Proteomes" id="UP000297729">
    <property type="component" value="Unassembled WGS sequence"/>
</dbReference>
<comment type="caution">
    <text evidence="6">The sequence shown here is derived from an EMBL/GenBank/DDBJ whole genome shotgun (WGS) entry which is preliminary data.</text>
</comment>
<dbReference type="SUPFAM" id="SSF53850">
    <property type="entry name" value="Periplasmic binding protein-like II"/>
    <property type="match status" value="1"/>
</dbReference>
<dbReference type="PROSITE" id="PS50931">
    <property type="entry name" value="HTH_LYSR"/>
    <property type="match status" value="1"/>
</dbReference>
<dbReference type="InterPro" id="IPR036390">
    <property type="entry name" value="WH_DNA-bd_sf"/>
</dbReference>
<dbReference type="AlphaFoldDB" id="A0A4Y9SN61"/>
<dbReference type="InterPro" id="IPR000847">
    <property type="entry name" value="LysR_HTH_N"/>
</dbReference>
<dbReference type="Pfam" id="PF03466">
    <property type="entry name" value="LysR_substrate"/>
    <property type="match status" value="1"/>
</dbReference>
<dbReference type="Pfam" id="PF00126">
    <property type="entry name" value="HTH_1"/>
    <property type="match status" value="1"/>
</dbReference>
<dbReference type="InterPro" id="IPR058163">
    <property type="entry name" value="LysR-type_TF_proteobact-type"/>
</dbReference>
<evidence type="ECO:0000256" key="3">
    <source>
        <dbReference type="ARBA" id="ARBA00023125"/>
    </source>
</evidence>
<dbReference type="PANTHER" id="PTHR30537:SF5">
    <property type="entry name" value="HTH-TYPE TRANSCRIPTIONAL ACTIVATOR TTDR-RELATED"/>
    <property type="match status" value="1"/>
</dbReference>
<evidence type="ECO:0000313" key="7">
    <source>
        <dbReference type="Proteomes" id="UP000297729"/>
    </source>
</evidence>
<feature type="domain" description="HTH lysR-type" evidence="5">
    <location>
        <begin position="1"/>
        <end position="60"/>
    </location>
</feature>
<dbReference type="GO" id="GO:0006351">
    <property type="term" value="P:DNA-templated transcription"/>
    <property type="evidence" value="ECO:0007669"/>
    <property type="project" value="TreeGrafter"/>
</dbReference>
<evidence type="ECO:0000259" key="5">
    <source>
        <dbReference type="PROSITE" id="PS50931"/>
    </source>
</evidence>
<dbReference type="RefSeq" id="WP_135201482.1">
    <property type="nucleotide sequence ID" value="NZ_SPVG01000097.1"/>
</dbReference>
<evidence type="ECO:0000256" key="4">
    <source>
        <dbReference type="ARBA" id="ARBA00023163"/>
    </source>
</evidence>
<keyword evidence="3" id="KW-0238">DNA-binding</keyword>
<comment type="similarity">
    <text evidence="1">Belongs to the LysR transcriptional regulatory family.</text>
</comment>
<proteinExistence type="inferred from homology"/>
<keyword evidence="4" id="KW-0804">Transcription</keyword>
<reference evidence="6 7" key="1">
    <citation type="submission" date="2019-03" db="EMBL/GenBank/DDBJ databases">
        <title>Draft Genome Sequence of Duganella callidus sp. nov., a Novel Duganella Species Isolated from Cultivated Soil.</title>
        <authorList>
            <person name="Raths R."/>
            <person name="Peta V."/>
            <person name="Bucking H."/>
        </authorList>
    </citation>
    <scope>NUCLEOTIDE SEQUENCE [LARGE SCALE GENOMIC DNA]</scope>
    <source>
        <strain evidence="6 7">DN04</strain>
    </source>
</reference>
<evidence type="ECO:0000313" key="6">
    <source>
        <dbReference type="EMBL" id="TFW24347.1"/>
    </source>
</evidence>
<dbReference type="Gene3D" id="1.10.10.10">
    <property type="entry name" value="Winged helix-like DNA-binding domain superfamily/Winged helix DNA-binding domain"/>
    <property type="match status" value="1"/>
</dbReference>
<dbReference type="OrthoDB" id="8523827at2"/>
<dbReference type="GO" id="GO:0043565">
    <property type="term" value="F:sequence-specific DNA binding"/>
    <property type="evidence" value="ECO:0007669"/>
    <property type="project" value="TreeGrafter"/>
</dbReference>
<evidence type="ECO:0000256" key="2">
    <source>
        <dbReference type="ARBA" id="ARBA00023015"/>
    </source>
</evidence>
<dbReference type="SUPFAM" id="SSF46785">
    <property type="entry name" value="Winged helix' DNA-binding domain"/>
    <property type="match status" value="1"/>
</dbReference>
<dbReference type="PANTHER" id="PTHR30537">
    <property type="entry name" value="HTH-TYPE TRANSCRIPTIONAL REGULATOR"/>
    <property type="match status" value="1"/>
</dbReference>
<sequence length="298" mass="32991">MLNRLEMLRIFVAAAEARNFKEAAARLGISPQAVTRAVQDLEAAQGELLFHRNTRGVQITTYGEHLAAQARDSVQRIDALFQPGTEAARSEQPEGLVRLTAPVALGRRLMVPVLNRIGQQYPRLRFDMQLSDTHADVVDGRIDIGVRYGAMHDSRYIARKVASPPFLTVGTSALIAQYGKPKTIEQLHDLPTTSLRDLSTGKAWPWYFAGGQHISPVNPRFLSSDSEAEFDAILAGLGFGQLPGFMAEAPIAEGRLVPVLQKQQPDAWDIYVYRPQRGPVPARIRLVYDQLVAWLSGK</sequence>
<organism evidence="6 7">
    <name type="scientific">Duganella callida</name>
    <dbReference type="NCBI Taxonomy" id="2561932"/>
    <lineage>
        <taxon>Bacteria</taxon>
        <taxon>Pseudomonadati</taxon>
        <taxon>Pseudomonadota</taxon>
        <taxon>Betaproteobacteria</taxon>
        <taxon>Burkholderiales</taxon>
        <taxon>Oxalobacteraceae</taxon>
        <taxon>Telluria group</taxon>
        <taxon>Duganella</taxon>
    </lineage>
</organism>
<keyword evidence="2" id="KW-0805">Transcription regulation</keyword>
<evidence type="ECO:0000256" key="1">
    <source>
        <dbReference type="ARBA" id="ARBA00009437"/>
    </source>
</evidence>
<dbReference type="Gene3D" id="3.40.190.290">
    <property type="match status" value="1"/>
</dbReference>
<dbReference type="EMBL" id="SPVG01000097">
    <property type="protein sequence ID" value="TFW24347.1"/>
    <property type="molecule type" value="Genomic_DNA"/>
</dbReference>
<keyword evidence="7" id="KW-1185">Reference proteome</keyword>
<name>A0A4Y9SN61_9BURK</name>